<accession>A0ABV1EUU8</accession>
<reference evidence="3 4" key="1">
    <citation type="submission" date="2024-03" db="EMBL/GenBank/DDBJ databases">
        <title>Human intestinal bacterial collection.</title>
        <authorList>
            <person name="Pauvert C."/>
            <person name="Hitch T.C.A."/>
            <person name="Clavel T."/>
        </authorList>
    </citation>
    <scope>NUCLEOTIDE SEQUENCE [LARGE SCALE GENOMIC DNA]</scope>
    <source>
        <strain evidence="3 4">CLA-SR-H024</strain>
    </source>
</reference>
<dbReference type="NCBIfam" id="NF001095">
    <property type="entry name" value="PRK00124.1"/>
    <property type="match status" value="1"/>
</dbReference>
<dbReference type="EMBL" id="JBBMFN010000005">
    <property type="protein sequence ID" value="MEQ2464877.1"/>
    <property type="molecule type" value="Genomic_DNA"/>
</dbReference>
<evidence type="ECO:0000313" key="3">
    <source>
        <dbReference type="EMBL" id="MEQ2464877.1"/>
    </source>
</evidence>
<sequence>MVYVDADSCPVKEDIVEIASYYHYELLFVASYAHMMKENDEQKWKYVDSDKEAVDLFIMNATKKQDIVVTQDIGLASTLLLKQVTVLSPRGVIFEEKSINTALDMRYLSAKARRKGVYGKGPKPYTEEDRQKFRRNFIRILSKVEGESIGYVE</sequence>
<comment type="caution">
    <text evidence="3">The sequence shown here is derived from an EMBL/GenBank/DDBJ whole genome shotgun (WGS) entry which is preliminary data.</text>
</comment>
<organism evidence="3 4">
    <name type="scientific">Niallia hominis</name>
    <dbReference type="NCBI Taxonomy" id="3133173"/>
    <lineage>
        <taxon>Bacteria</taxon>
        <taxon>Bacillati</taxon>
        <taxon>Bacillota</taxon>
        <taxon>Bacilli</taxon>
        <taxon>Bacillales</taxon>
        <taxon>Bacillaceae</taxon>
        <taxon>Niallia</taxon>
    </lineage>
</organism>
<evidence type="ECO:0000256" key="1">
    <source>
        <dbReference type="ARBA" id="ARBA00008522"/>
    </source>
</evidence>
<dbReference type="PANTHER" id="PTHR35146">
    <property type="entry name" value="UPF0178 PROTEIN YAII"/>
    <property type="match status" value="1"/>
</dbReference>
<comment type="similarity">
    <text evidence="1 2">Belongs to the UPF0178 family.</text>
</comment>
<gene>
    <name evidence="3" type="ORF">WMO63_04235</name>
</gene>
<dbReference type="Proteomes" id="UP001465426">
    <property type="component" value="Unassembled WGS sequence"/>
</dbReference>
<name>A0ABV1EUU8_9BACI</name>
<dbReference type="Pfam" id="PF02639">
    <property type="entry name" value="DUF188"/>
    <property type="match status" value="1"/>
</dbReference>
<proteinExistence type="inferred from homology"/>
<dbReference type="RefSeq" id="WP_349204336.1">
    <property type="nucleotide sequence ID" value="NZ_JBBMFN010000005.1"/>
</dbReference>
<keyword evidence="4" id="KW-1185">Reference proteome</keyword>
<dbReference type="PANTHER" id="PTHR35146:SF1">
    <property type="entry name" value="UPF0178 PROTEIN YAII"/>
    <property type="match status" value="1"/>
</dbReference>
<protein>
    <recommendedName>
        <fullName evidence="2">UPF0178 protein WMO63_04235</fullName>
    </recommendedName>
</protein>
<dbReference type="HAMAP" id="MF_00489">
    <property type="entry name" value="UPF0178"/>
    <property type="match status" value="1"/>
</dbReference>
<evidence type="ECO:0000256" key="2">
    <source>
        <dbReference type="HAMAP-Rule" id="MF_00489"/>
    </source>
</evidence>
<dbReference type="InterPro" id="IPR003791">
    <property type="entry name" value="UPF0178"/>
</dbReference>
<evidence type="ECO:0000313" key="4">
    <source>
        <dbReference type="Proteomes" id="UP001465426"/>
    </source>
</evidence>